<organism evidence="3 4">
    <name type="scientific">Chryseobacterium joostei</name>
    <dbReference type="NCBI Taxonomy" id="112234"/>
    <lineage>
        <taxon>Bacteria</taxon>
        <taxon>Pseudomonadati</taxon>
        <taxon>Bacteroidota</taxon>
        <taxon>Flavobacteriia</taxon>
        <taxon>Flavobacteriales</taxon>
        <taxon>Weeksellaceae</taxon>
        <taxon>Chryseobacterium group</taxon>
        <taxon>Chryseobacterium</taxon>
    </lineage>
</organism>
<keyword evidence="5" id="KW-1185">Reference proteome</keyword>
<dbReference type="SUPFAM" id="SSF50985">
    <property type="entry name" value="RCC1/BLIP-II"/>
    <property type="match status" value="2"/>
</dbReference>
<protein>
    <submittedName>
        <fullName evidence="3">Uncharacterized protein</fullName>
    </submittedName>
</protein>
<dbReference type="EMBL" id="FTNZ01000007">
    <property type="protein sequence ID" value="SIS43630.1"/>
    <property type="molecule type" value="Genomic_DNA"/>
</dbReference>
<sequence>MMKKTKTKLTFKQTKSLFFVLLLFLRNGIISKVKNYNINVAFLPVFLLFFGSLGAQTIRVLDVQLTASRGAGAVQSYNLGGSYMTNAKAKLACTNLFGISGTVTHPITVTTAAGTLGSINAALLANYDVVFMAALVEGFATNYYTPAEIDALKVWSRDPHHVIISAEQQMNQYFTNSMGLSIINGNTDPTTVDAGGIDSTTTKLFSGIFGTPTSAGISQGGSAQGYFTAPCGVWSVAKNAVGNSTIVINNYNDVLLGDGDFFSIISTTGGVSSGCGINSNTDKVWLNLWAWAADQVINGSSSSSYISSAVPPTLTLLNPMPTSSTNTGQIQSTIPTGYTLVGWQTSTDSGSTWTSLGSTANPYTYTNAANGQMYQAIWSGGSGCPNTYSNILTITISRCVNGCNPNTFVNSSDPNTIEYDNVVSAVTTLAKTDNGTFTIWGQGASPAGGSLLAPTAITPANGYSYTGTPLKATTGSFVDYSTPGFIYYYAQSALLTTNGLYLWGSPNRLVSSSIKNTAAFGKITVNGKADGLPAGVTPNDVKMMFGSHQTLGIVTCSGDAWVLSFGGSKNGDGTVQNAANNVIWHRVKTSATTDLNGVVAMRGNALALFALTSDGKLYTWGTGTYLGDGTAAANRTYATEVVVPAGVTPKTIGMTMGTATSQPYYLLATDGRLFSMGENSSRQLGDGTTADKTTWAQPQKMTDQYGQGTGPLVNIAWISPNEHTADNDTNTKAGINVLTNDKKLWGWGLGRLIGGTSFTTYYDPVYMPGNSTNANGMKVTDEIIMVETGGDYALNYKKNSDKFGFVGLSVYNKGDGSNTIQVVPVYAYDTAVLMTCGAEIGPAVQDLQVCNGTTANLNNANLAATPSEVEWHATNDASSPVITNITAVAPGTYYAFYTVASGKQRVAGSAAIVTGVVCCSTGNCNPNTFVNAVDPNTIEYDNMVSGYHSTIVKEANGTFKAWGQETSPNGTGDLLSPTAITSANGFSYIGTPLRATVGSGFGGATINHQYALLTTDGLYVWGFANMLISSSIKNTSAFGKITVNGKADGLPAGVIPQQVKAMFGSYGTLAIVTCSGEAWVLSTTGNKNGDGTAQDATNNVIWHRVKTAAAGNPTLDNVVAMRGTANALFALTSDGSLYTWGTGTYINSGAAANRTYATQVSAPGITPKMIGMTEAIAAQSYYLLATNGKLYAMGDNSDRQLGDGTTTTRTSWVQPQKMTNQSGQGVGVLENIAWISPNEHSNYPFSNSTGSINVLTNDKKQWAWGSNDEYMIGGAAYNGNYDPMYMPGNSAAVNGMKLTDEIIAVETGGHTSINVKKGENKFGYVGHRTNGSMGDGSSANSNATTYTYSTGTVSICGADTSGFCYKPGITAGTALDTKVGITALSRAGLNSDNWPMVRKGGWLALESKTKGFVPNRVAFSGANPVGIAPANFVEGMMVYDTTNKCMKMYTSQDNGVTFGWYCITTPTCPD</sequence>
<proteinExistence type="predicted"/>
<evidence type="ECO:0000256" key="1">
    <source>
        <dbReference type="SAM" id="MobiDB-lite"/>
    </source>
</evidence>
<dbReference type="PANTHER" id="PTHR45982">
    <property type="entry name" value="REGULATOR OF CHROMOSOME CONDENSATION"/>
    <property type="match status" value="1"/>
</dbReference>
<dbReference type="RefSeq" id="WP_076356456.1">
    <property type="nucleotide sequence ID" value="NZ_CP033926.1"/>
</dbReference>
<accession>A0A1N7J2Q8</accession>
<evidence type="ECO:0000313" key="5">
    <source>
        <dbReference type="Proteomes" id="UP000279541"/>
    </source>
</evidence>
<evidence type="ECO:0000313" key="4">
    <source>
        <dbReference type="Proteomes" id="UP000186106"/>
    </source>
</evidence>
<dbReference type="STRING" id="112234.SAMN05421768_107225"/>
<dbReference type="Proteomes" id="UP000279541">
    <property type="component" value="Chromosome"/>
</dbReference>
<dbReference type="EMBL" id="CP033926">
    <property type="protein sequence ID" value="AZB01613.1"/>
    <property type="molecule type" value="Genomic_DNA"/>
</dbReference>
<dbReference type="PANTHER" id="PTHR45982:SF11">
    <property type="entry name" value="E3 UBIQUITIN-PROTEIN LIGASE HERC1 ISOFORM X1-RELATED"/>
    <property type="match status" value="1"/>
</dbReference>
<dbReference type="OrthoDB" id="2582440at2"/>
<reference evidence="2 5" key="2">
    <citation type="submission" date="2018-11" db="EMBL/GenBank/DDBJ databases">
        <title>Proposal to divide the Flavobacteriaceae and reorganize its genera based on Amino Acid Identity values calculated from whole genome sequences.</title>
        <authorList>
            <person name="Nicholson A.C."/>
            <person name="Gulvik C.A."/>
            <person name="Whitney A.M."/>
            <person name="Humrighouse B.W."/>
            <person name="Bell M."/>
            <person name="Holmes B."/>
            <person name="Steigerwalt A.G."/>
            <person name="Villarma A."/>
            <person name="Sheth M."/>
            <person name="Batra D."/>
            <person name="Pryor J."/>
            <person name="Bernardet J.-F."/>
            <person name="Hugo C."/>
            <person name="Kampfer P."/>
            <person name="Newman J."/>
            <person name="McQuiston J.R."/>
        </authorList>
    </citation>
    <scope>NUCLEOTIDE SEQUENCE [LARGE SCALE GENOMIC DNA]</scope>
    <source>
        <strain evidence="2 5">DSM 16927</strain>
    </source>
</reference>
<dbReference type="Proteomes" id="UP000186106">
    <property type="component" value="Unassembled WGS sequence"/>
</dbReference>
<dbReference type="GO" id="GO:0005737">
    <property type="term" value="C:cytoplasm"/>
    <property type="evidence" value="ECO:0007669"/>
    <property type="project" value="TreeGrafter"/>
</dbReference>
<evidence type="ECO:0000313" key="3">
    <source>
        <dbReference type="EMBL" id="SIS43630.1"/>
    </source>
</evidence>
<reference evidence="3 4" key="1">
    <citation type="submission" date="2017-01" db="EMBL/GenBank/DDBJ databases">
        <authorList>
            <person name="Mah S.A."/>
            <person name="Swanson W.J."/>
            <person name="Moy G.W."/>
            <person name="Vacquier V.D."/>
        </authorList>
    </citation>
    <scope>NUCLEOTIDE SEQUENCE [LARGE SCALE GENOMIC DNA]</scope>
    <source>
        <strain evidence="3 4">DSM 16927</strain>
    </source>
</reference>
<feature type="region of interest" description="Disordered" evidence="1">
    <location>
        <begin position="680"/>
        <end position="704"/>
    </location>
</feature>
<dbReference type="InterPro" id="IPR009091">
    <property type="entry name" value="RCC1/BLIP-II"/>
</dbReference>
<dbReference type="Gene3D" id="2.130.10.30">
    <property type="entry name" value="Regulator of chromosome condensation 1/beta-lactamase-inhibitor protein II"/>
    <property type="match status" value="2"/>
</dbReference>
<dbReference type="KEGG" id="cjt:EG359_19270"/>
<gene>
    <name evidence="2" type="ORF">EG359_19270</name>
    <name evidence="3" type="ORF">SAMN05421768_107225</name>
</gene>
<evidence type="ECO:0000313" key="2">
    <source>
        <dbReference type="EMBL" id="AZB01613.1"/>
    </source>
</evidence>
<name>A0A1N7J2Q8_9FLAO</name>
<dbReference type="GO" id="GO:0005085">
    <property type="term" value="F:guanyl-nucleotide exchange factor activity"/>
    <property type="evidence" value="ECO:0007669"/>
    <property type="project" value="TreeGrafter"/>
</dbReference>
<dbReference type="InterPro" id="IPR051553">
    <property type="entry name" value="Ran_GTPase-activating"/>
</dbReference>
<feature type="compositionally biased region" description="Polar residues" evidence="1">
    <location>
        <begin position="690"/>
        <end position="704"/>
    </location>
</feature>